<evidence type="ECO:0000313" key="7">
    <source>
        <dbReference type="EMBL" id="KAG9256104.1"/>
    </source>
</evidence>
<dbReference type="GO" id="GO:0046872">
    <property type="term" value="F:metal ion binding"/>
    <property type="evidence" value="ECO:0007669"/>
    <property type="project" value="UniProtKB-KW"/>
</dbReference>
<protein>
    <submittedName>
        <fullName evidence="7">Sulfatase</fullName>
    </submittedName>
</protein>
<dbReference type="OrthoDB" id="96314at2759"/>
<dbReference type="PROSITE" id="PS00149">
    <property type="entry name" value="SULFATASE_2"/>
    <property type="match status" value="1"/>
</dbReference>
<dbReference type="EMBL" id="MU251249">
    <property type="protein sequence ID" value="KAG9256104.1"/>
    <property type="molecule type" value="Genomic_DNA"/>
</dbReference>
<dbReference type="AlphaFoldDB" id="A0A9P7ZPV4"/>
<evidence type="ECO:0000256" key="2">
    <source>
        <dbReference type="ARBA" id="ARBA00022723"/>
    </source>
</evidence>
<feature type="domain" description="Choline sulfatase enzyme C-terminal" evidence="6">
    <location>
        <begin position="481"/>
        <end position="532"/>
    </location>
</feature>
<dbReference type="Pfam" id="PF12411">
    <property type="entry name" value="Choline_sulf_C"/>
    <property type="match status" value="1"/>
</dbReference>
<gene>
    <name evidence="7" type="ORF">F5Z01DRAFT_619213</name>
</gene>
<dbReference type="InterPro" id="IPR019364">
    <property type="entry name" value="Mediatior_Med8_fun/met"/>
</dbReference>
<comment type="caution">
    <text evidence="7">The sequence shown here is derived from an EMBL/GenBank/DDBJ whole genome shotgun (WGS) entry which is preliminary data.</text>
</comment>
<evidence type="ECO:0000259" key="6">
    <source>
        <dbReference type="Pfam" id="PF12411"/>
    </source>
</evidence>
<dbReference type="CDD" id="cd16032">
    <property type="entry name" value="choline-sulfatase"/>
    <property type="match status" value="1"/>
</dbReference>
<keyword evidence="3" id="KW-0378">Hydrolase</keyword>
<evidence type="ECO:0000313" key="8">
    <source>
        <dbReference type="Proteomes" id="UP000887229"/>
    </source>
</evidence>
<dbReference type="PANTHER" id="PTHR45953">
    <property type="entry name" value="IDURONATE 2-SULFATASE"/>
    <property type="match status" value="1"/>
</dbReference>
<dbReference type="NCBIfam" id="TIGR03417">
    <property type="entry name" value="chol_sulfatase"/>
    <property type="match status" value="1"/>
</dbReference>
<evidence type="ECO:0000259" key="5">
    <source>
        <dbReference type="Pfam" id="PF00884"/>
    </source>
</evidence>
<dbReference type="InterPro" id="IPR017785">
    <property type="entry name" value="Choline-sulfatase"/>
</dbReference>
<evidence type="ECO:0000256" key="1">
    <source>
        <dbReference type="ARBA" id="ARBA00008779"/>
    </source>
</evidence>
<dbReference type="GO" id="GO:0006357">
    <property type="term" value="P:regulation of transcription by RNA polymerase II"/>
    <property type="evidence" value="ECO:0007669"/>
    <property type="project" value="InterPro"/>
</dbReference>
<dbReference type="Proteomes" id="UP000887229">
    <property type="component" value="Unassembled WGS sequence"/>
</dbReference>
<dbReference type="GO" id="GO:0005737">
    <property type="term" value="C:cytoplasm"/>
    <property type="evidence" value="ECO:0007669"/>
    <property type="project" value="TreeGrafter"/>
</dbReference>
<feature type="region of interest" description="Disordered" evidence="4">
    <location>
        <begin position="781"/>
        <end position="825"/>
    </location>
</feature>
<evidence type="ECO:0000256" key="4">
    <source>
        <dbReference type="SAM" id="MobiDB-lite"/>
    </source>
</evidence>
<feature type="domain" description="Sulfatase N-terminal" evidence="5">
    <location>
        <begin position="27"/>
        <end position="369"/>
    </location>
</feature>
<name>A0A9P7ZPV4_9HYPO</name>
<feature type="compositionally biased region" description="Acidic residues" evidence="4">
    <location>
        <begin position="787"/>
        <end position="801"/>
    </location>
</feature>
<dbReference type="Pfam" id="PF10232">
    <property type="entry name" value="Med8"/>
    <property type="match status" value="1"/>
</dbReference>
<reference evidence="7" key="1">
    <citation type="journal article" date="2021" name="IMA Fungus">
        <title>Genomic characterization of three marine fungi, including Emericellopsis atlantica sp. nov. with signatures of a generalist lifestyle and marine biomass degradation.</title>
        <authorList>
            <person name="Hagestad O.C."/>
            <person name="Hou L."/>
            <person name="Andersen J.H."/>
            <person name="Hansen E.H."/>
            <person name="Altermark B."/>
            <person name="Li C."/>
            <person name="Kuhnert E."/>
            <person name="Cox R.J."/>
            <person name="Crous P.W."/>
            <person name="Spatafora J.W."/>
            <person name="Lail K."/>
            <person name="Amirebrahimi M."/>
            <person name="Lipzen A."/>
            <person name="Pangilinan J."/>
            <person name="Andreopoulos W."/>
            <person name="Hayes R.D."/>
            <person name="Ng V."/>
            <person name="Grigoriev I.V."/>
            <person name="Jackson S.A."/>
            <person name="Sutton T.D.S."/>
            <person name="Dobson A.D.W."/>
            <person name="Rama T."/>
        </authorList>
    </citation>
    <scope>NUCLEOTIDE SEQUENCE</scope>
    <source>
        <strain evidence="7">TS7</strain>
    </source>
</reference>
<keyword evidence="2" id="KW-0479">Metal-binding</keyword>
<dbReference type="GeneID" id="70291980"/>
<dbReference type="GO" id="GO:0008484">
    <property type="term" value="F:sulfuric ester hydrolase activity"/>
    <property type="evidence" value="ECO:0007669"/>
    <property type="project" value="TreeGrafter"/>
</dbReference>
<sequence length="894" mass="101401">MAPDLNTMPPSAVQVPVSGPGAATEPPNILYIMADQLAAPQLKMYNPESQIKTPHLDRLAAQSVQFDSAYCPSPLCAPSRMSMVSGLLPMKIGAFDNASQINSEIPTYAHYLRSKGYHTALAGKMHFVGDQLHGYEQRLTSDIYPGDFGWAVNWDEPDTRLEWYHNASSILQAGPCARSNQLDYDEEVMFKSTQYIWDHVREGPNKRPFCLTVSLTHPHDPYTITKKYWDRYEDVDPTLPKVCIPKEEQDSHSKRLLKVCDLWDQDFTDEQIKRAKRAYYGSVSYVDDNIGKLLETLEDAGLADNTIVIFSGDHGDMLGERGLWYKMSYFESSVRVPMLISYPKWFAPHRVSQNVSTLDILPTLCDLVNTKPSPYLPMDGVSMLPHLKGEQGGDTVFAEYTGEGTVRPLFMIRRGDWKFITCPADDPQLFNLRRDPEELDNLARFRKIQPQTPEQQEAKEMFEKFEAEAAARWDYDAITAQVFQSQRSRRVVWDALKIGHFTSWDHNPEDDGRQKYIRSTIPLDDLERRARFPAVDVHGHEVTTKKVVNSTRASQCPSTTQVKAQSGVERHGTGSRCISELRRTVLVSTIHTPAPASSSKPERIARAHASPTMAALMLDDDEFKSLESIVARLNQLNASIQSLRADIFNAHPLPPPASFQASSQIIQKNLQSLLDTINDNAVLLDTMAIHPSTNYPGRTQEGLLMNLLRKKLEPQMEELVDKGRTMSDEATKEGMDKMMEVWSGVREWMAERVREYVTEEAGDFYTREERDEIGVENVRTGLKRDLYEEEDEEEEDEEMEGAESKPPKAEAPKEEEKVVTRGPEPETLLWFMARGDFMVPPNVEYERKVGAYRGLQGVNIPQQTLQQQAQAQEQQAQAQEQQHEQQPMGQPGQP</sequence>
<dbReference type="Gene3D" id="1.20.58.1710">
    <property type="match status" value="1"/>
</dbReference>
<organism evidence="7 8">
    <name type="scientific">Emericellopsis atlantica</name>
    <dbReference type="NCBI Taxonomy" id="2614577"/>
    <lineage>
        <taxon>Eukaryota</taxon>
        <taxon>Fungi</taxon>
        <taxon>Dikarya</taxon>
        <taxon>Ascomycota</taxon>
        <taxon>Pezizomycotina</taxon>
        <taxon>Sordariomycetes</taxon>
        <taxon>Hypocreomycetidae</taxon>
        <taxon>Hypocreales</taxon>
        <taxon>Bionectriaceae</taxon>
        <taxon>Emericellopsis</taxon>
    </lineage>
</organism>
<dbReference type="FunFam" id="3.40.720.10:FF:000032">
    <property type="entry name" value="Choline sulfatase"/>
    <property type="match status" value="1"/>
</dbReference>
<comment type="similarity">
    <text evidence="1">Belongs to the sulfatase family.</text>
</comment>
<dbReference type="GO" id="GO:0003712">
    <property type="term" value="F:transcription coregulator activity"/>
    <property type="evidence" value="ECO:0007669"/>
    <property type="project" value="InterPro"/>
</dbReference>
<dbReference type="PANTHER" id="PTHR45953:SF1">
    <property type="entry name" value="IDURONATE 2-SULFATASE"/>
    <property type="match status" value="1"/>
</dbReference>
<feature type="compositionally biased region" description="Basic and acidic residues" evidence="4">
    <location>
        <begin position="802"/>
        <end position="819"/>
    </location>
</feature>
<feature type="region of interest" description="Disordered" evidence="4">
    <location>
        <begin position="864"/>
        <end position="894"/>
    </location>
</feature>
<dbReference type="Pfam" id="PF00884">
    <property type="entry name" value="Sulfatase"/>
    <property type="match status" value="1"/>
</dbReference>
<accession>A0A9P7ZPV4</accession>
<dbReference type="Gene3D" id="6.10.250.2610">
    <property type="match status" value="1"/>
</dbReference>
<proteinExistence type="inferred from homology"/>
<dbReference type="GO" id="GO:0016592">
    <property type="term" value="C:mediator complex"/>
    <property type="evidence" value="ECO:0007669"/>
    <property type="project" value="InterPro"/>
</dbReference>
<evidence type="ECO:0000256" key="3">
    <source>
        <dbReference type="ARBA" id="ARBA00022801"/>
    </source>
</evidence>
<dbReference type="InterPro" id="IPR024607">
    <property type="entry name" value="Sulfatase_CS"/>
</dbReference>
<dbReference type="InterPro" id="IPR017850">
    <property type="entry name" value="Alkaline_phosphatase_core_sf"/>
</dbReference>
<dbReference type="SUPFAM" id="SSF53649">
    <property type="entry name" value="Alkaline phosphatase-like"/>
    <property type="match status" value="1"/>
</dbReference>
<keyword evidence="8" id="KW-1185">Reference proteome</keyword>
<dbReference type="InterPro" id="IPR000917">
    <property type="entry name" value="Sulfatase_N"/>
</dbReference>
<dbReference type="InterPro" id="IPR025863">
    <property type="entry name" value="Choline_sulf_C_dom"/>
</dbReference>
<dbReference type="RefSeq" id="XP_046120028.1">
    <property type="nucleotide sequence ID" value="XM_046261077.1"/>
</dbReference>
<dbReference type="Gene3D" id="3.40.720.10">
    <property type="entry name" value="Alkaline Phosphatase, subunit A"/>
    <property type="match status" value="1"/>
</dbReference>